<feature type="compositionally biased region" description="Polar residues" evidence="1">
    <location>
        <begin position="59"/>
        <end position="71"/>
    </location>
</feature>
<comment type="caution">
    <text evidence="2">The sequence shown here is derived from an EMBL/GenBank/DDBJ whole genome shotgun (WGS) entry which is preliminary data.</text>
</comment>
<dbReference type="EMBL" id="PQXM01000685">
    <property type="protein sequence ID" value="TGO70668.1"/>
    <property type="molecule type" value="Genomic_DNA"/>
</dbReference>
<dbReference type="OrthoDB" id="3549111at2759"/>
<dbReference type="AlphaFoldDB" id="A0A4Z1JAU5"/>
<keyword evidence="3" id="KW-1185">Reference proteome</keyword>
<sequence length="240" mass="26764">MYHASIKKHARIHHRARQNASRASRSMYPSLLRRGPVKKLTLASQSHPVRDNMAIDNDAMTNTNPTASSNPDAHHEDQTGTLSDASTYAENDLNMAEYHPSAMYALTKKLSSSSTHSNQPDNLSDVCTSAEYDADAESVITCVDLDEMAAALWAEGRGFWVHDFARVRQFEEEKRIADMTGGGETCFAAKYVEGEGEGAVSEDMQAWIKFRFSGERKEDRERSLEEELSKEGGVRELSEL</sequence>
<name>A0A4Z1JAU5_9HELO</name>
<reference evidence="2 3" key="1">
    <citation type="submission" date="2017-12" db="EMBL/GenBank/DDBJ databases">
        <title>Comparative genomics of Botrytis spp.</title>
        <authorList>
            <person name="Valero-Jimenez C.A."/>
            <person name="Tapia P."/>
            <person name="Veloso J."/>
            <person name="Silva-Moreno E."/>
            <person name="Staats M."/>
            <person name="Valdes J.H."/>
            <person name="Van Kan J.A.L."/>
        </authorList>
    </citation>
    <scope>NUCLEOTIDE SEQUENCE [LARGE SCALE GENOMIC DNA]</scope>
    <source>
        <strain evidence="2 3">Be9601</strain>
    </source>
</reference>
<accession>A0A4Z1JAU5</accession>
<protein>
    <submittedName>
        <fullName evidence="2">Uncharacterized protein</fullName>
    </submittedName>
</protein>
<organism evidence="2 3">
    <name type="scientific">Botrytis elliptica</name>
    <dbReference type="NCBI Taxonomy" id="278938"/>
    <lineage>
        <taxon>Eukaryota</taxon>
        <taxon>Fungi</taxon>
        <taxon>Dikarya</taxon>
        <taxon>Ascomycota</taxon>
        <taxon>Pezizomycotina</taxon>
        <taxon>Leotiomycetes</taxon>
        <taxon>Helotiales</taxon>
        <taxon>Sclerotiniaceae</taxon>
        <taxon>Botrytis</taxon>
    </lineage>
</organism>
<feature type="region of interest" description="Disordered" evidence="1">
    <location>
        <begin position="215"/>
        <end position="240"/>
    </location>
</feature>
<proteinExistence type="predicted"/>
<evidence type="ECO:0000256" key="1">
    <source>
        <dbReference type="SAM" id="MobiDB-lite"/>
    </source>
</evidence>
<evidence type="ECO:0000313" key="3">
    <source>
        <dbReference type="Proteomes" id="UP000297229"/>
    </source>
</evidence>
<evidence type="ECO:0000313" key="2">
    <source>
        <dbReference type="EMBL" id="TGO70668.1"/>
    </source>
</evidence>
<feature type="compositionally biased region" description="Basic residues" evidence="1">
    <location>
        <begin position="1"/>
        <end position="17"/>
    </location>
</feature>
<feature type="region of interest" description="Disordered" evidence="1">
    <location>
        <begin position="1"/>
        <end position="81"/>
    </location>
</feature>
<gene>
    <name evidence="2" type="ORF">BELL_0687g00050</name>
</gene>
<dbReference type="Proteomes" id="UP000297229">
    <property type="component" value="Unassembled WGS sequence"/>
</dbReference>